<keyword evidence="7 10" id="KW-0067">ATP-binding</keyword>
<comment type="similarity">
    <text evidence="10">Belongs to the adenylate cyclase family. DacA/CdaA subfamily.</text>
</comment>
<dbReference type="Proteomes" id="UP000199053">
    <property type="component" value="Unassembled WGS sequence"/>
</dbReference>
<evidence type="ECO:0000256" key="4">
    <source>
        <dbReference type="ARBA" id="ARBA00022692"/>
    </source>
</evidence>
<evidence type="ECO:0000256" key="1">
    <source>
        <dbReference type="ARBA" id="ARBA00000877"/>
    </source>
</evidence>
<protein>
    <recommendedName>
        <fullName evidence="10">Diadenylate cyclase</fullName>
        <shortName evidence="10">DAC</shortName>
        <ecNumber evidence="10">2.7.7.85</ecNumber>
    </recommendedName>
    <alternativeName>
        <fullName evidence="10">Cyclic-di-AMP synthase</fullName>
        <shortName evidence="10">c-di-AMP synthase</shortName>
    </alternativeName>
</protein>
<dbReference type="InterPro" id="IPR003390">
    <property type="entry name" value="DNA_integrity_scan_DisA_N"/>
</dbReference>
<name>A0A1G9HW57_9BACT</name>
<dbReference type="OrthoDB" id="9807385at2"/>
<evidence type="ECO:0000256" key="3">
    <source>
        <dbReference type="ARBA" id="ARBA00022679"/>
    </source>
</evidence>
<dbReference type="GO" id="GO:0004016">
    <property type="term" value="F:adenylate cyclase activity"/>
    <property type="evidence" value="ECO:0007669"/>
    <property type="project" value="UniProtKB-UniRule"/>
</dbReference>
<dbReference type="PANTHER" id="PTHR34185">
    <property type="entry name" value="DIADENYLATE CYCLASE"/>
    <property type="match status" value="1"/>
</dbReference>
<evidence type="ECO:0000256" key="8">
    <source>
        <dbReference type="ARBA" id="ARBA00022989"/>
    </source>
</evidence>
<dbReference type="GO" id="GO:0106408">
    <property type="term" value="F:diadenylate cyclase activity"/>
    <property type="evidence" value="ECO:0007669"/>
    <property type="project" value="UniProtKB-EC"/>
</dbReference>
<dbReference type="PANTHER" id="PTHR34185:SF1">
    <property type="entry name" value="DIADENYLATE CYCLASE"/>
    <property type="match status" value="1"/>
</dbReference>
<keyword evidence="9 10" id="KW-0472">Membrane</keyword>
<feature type="transmembrane region" description="Helical" evidence="10">
    <location>
        <begin position="36"/>
        <end position="53"/>
    </location>
</feature>
<reference evidence="13" key="1">
    <citation type="submission" date="2016-10" db="EMBL/GenBank/DDBJ databases">
        <authorList>
            <person name="Varghese N."/>
            <person name="Submissions S."/>
        </authorList>
    </citation>
    <scope>NUCLEOTIDE SEQUENCE [LARGE SCALE GENOMIC DNA]</scope>
    <source>
        <strain evidence="13">DSM 16995</strain>
    </source>
</reference>
<evidence type="ECO:0000259" key="11">
    <source>
        <dbReference type="PROSITE" id="PS51794"/>
    </source>
</evidence>
<keyword evidence="13" id="KW-1185">Reference proteome</keyword>
<dbReference type="InterPro" id="IPR014046">
    <property type="entry name" value="C-di-AMP_synthase"/>
</dbReference>
<keyword evidence="2 10" id="KW-1003">Cell membrane</keyword>
<organism evidence="12 13">
    <name type="scientific">Maridesulfovibrio ferrireducens</name>
    <dbReference type="NCBI Taxonomy" id="246191"/>
    <lineage>
        <taxon>Bacteria</taxon>
        <taxon>Pseudomonadati</taxon>
        <taxon>Thermodesulfobacteriota</taxon>
        <taxon>Desulfovibrionia</taxon>
        <taxon>Desulfovibrionales</taxon>
        <taxon>Desulfovibrionaceae</taxon>
        <taxon>Maridesulfovibrio</taxon>
    </lineage>
</organism>
<dbReference type="Pfam" id="PF02457">
    <property type="entry name" value="DAC"/>
    <property type="match status" value="1"/>
</dbReference>
<proteinExistence type="inferred from homology"/>
<dbReference type="GO" id="GO:0006171">
    <property type="term" value="P:cAMP biosynthetic process"/>
    <property type="evidence" value="ECO:0007669"/>
    <property type="project" value="InterPro"/>
</dbReference>
<dbReference type="FunFam" id="3.40.1700.10:FF:000002">
    <property type="entry name" value="Diadenylate cyclase"/>
    <property type="match status" value="1"/>
</dbReference>
<dbReference type="Pfam" id="PF19293">
    <property type="entry name" value="CdaA_N"/>
    <property type="match status" value="1"/>
</dbReference>
<gene>
    <name evidence="10" type="primary">dacA</name>
    <name evidence="12" type="ORF">SAMN05660337_2341</name>
</gene>
<dbReference type="InterPro" id="IPR050338">
    <property type="entry name" value="DisA"/>
</dbReference>
<keyword evidence="4 10" id="KW-0812">Transmembrane</keyword>
<dbReference type="EMBL" id="FNGA01000003">
    <property type="protein sequence ID" value="SDL17191.1"/>
    <property type="molecule type" value="Genomic_DNA"/>
</dbReference>
<feature type="transmembrane region" description="Helical" evidence="10">
    <location>
        <begin position="14"/>
        <end position="31"/>
    </location>
</feature>
<comment type="caution">
    <text evidence="10">Lacks conserved residue(s) required for the propagation of feature annotation.</text>
</comment>
<keyword evidence="8 10" id="KW-1133">Transmembrane helix</keyword>
<dbReference type="AlphaFoldDB" id="A0A1G9HW57"/>
<dbReference type="InterPro" id="IPR045585">
    <property type="entry name" value="CdaA_N"/>
</dbReference>
<dbReference type="GO" id="GO:0005524">
    <property type="term" value="F:ATP binding"/>
    <property type="evidence" value="ECO:0007669"/>
    <property type="project" value="UniProtKB-UniRule"/>
</dbReference>
<comment type="catalytic activity">
    <reaction evidence="1 10">
        <text>2 ATP = 3',3'-c-di-AMP + 2 diphosphate</text>
        <dbReference type="Rhea" id="RHEA:35655"/>
        <dbReference type="ChEBI" id="CHEBI:30616"/>
        <dbReference type="ChEBI" id="CHEBI:33019"/>
        <dbReference type="ChEBI" id="CHEBI:71500"/>
        <dbReference type="EC" id="2.7.7.85"/>
    </reaction>
</comment>
<dbReference type="PROSITE" id="PS51794">
    <property type="entry name" value="DAC"/>
    <property type="match status" value="1"/>
</dbReference>
<dbReference type="NCBIfam" id="TIGR00159">
    <property type="entry name" value="diadenylate cyclase CdaA"/>
    <property type="match status" value="1"/>
</dbReference>
<evidence type="ECO:0000256" key="2">
    <source>
        <dbReference type="ARBA" id="ARBA00022475"/>
    </source>
</evidence>
<keyword evidence="3 10" id="KW-0808">Transferase</keyword>
<dbReference type="EC" id="2.7.7.85" evidence="10"/>
<dbReference type="PIRSF" id="PIRSF004793">
    <property type="entry name" value="UCP004793"/>
    <property type="match status" value="1"/>
</dbReference>
<keyword evidence="5 10" id="KW-0548">Nucleotidyltransferase</keyword>
<evidence type="ECO:0000256" key="6">
    <source>
        <dbReference type="ARBA" id="ARBA00022741"/>
    </source>
</evidence>
<evidence type="ECO:0000313" key="12">
    <source>
        <dbReference type="EMBL" id="SDL17191.1"/>
    </source>
</evidence>
<evidence type="ECO:0000256" key="5">
    <source>
        <dbReference type="ARBA" id="ARBA00022695"/>
    </source>
</evidence>
<accession>A0A1G9HW57</accession>
<comment type="function">
    <text evidence="10">Catalyzes the condensation of 2 ATP molecules into cyclic di-AMP (c-di-AMP), a second messenger used to regulate differing processes in different bacteria.</text>
</comment>
<dbReference type="Gene3D" id="3.40.1700.10">
    <property type="entry name" value="DNA integrity scanning protein, DisA, N-terminal domain"/>
    <property type="match status" value="1"/>
</dbReference>
<dbReference type="STRING" id="246191.SAMN05660337_2341"/>
<dbReference type="SUPFAM" id="SSF143597">
    <property type="entry name" value="YojJ-like"/>
    <property type="match status" value="1"/>
</dbReference>
<feature type="domain" description="DAC" evidence="11">
    <location>
        <begin position="81"/>
        <end position="236"/>
    </location>
</feature>
<feature type="transmembrane region" description="Helical" evidence="10">
    <location>
        <begin position="59"/>
        <end position="80"/>
    </location>
</feature>
<evidence type="ECO:0000256" key="10">
    <source>
        <dbReference type="HAMAP-Rule" id="MF_01499"/>
    </source>
</evidence>
<evidence type="ECO:0000256" key="7">
    <source>
        <dbReference type="ARBA" id="ARBA00022840"/>
    </source>
</evidence>
<evidence type="ECO:0000313" key="13">
    <source>
        <dbReference type="Proteomes" id="UP000199053"/>
    </source>
</evidence>
<dbReference type="HAMAP" id="MF_01499">
    <property type="entry name" value="DacA"/>
    <property type="match status" value="1"/>
</dbReference>
<keyword evidence="6 10" id="KW-0547">Nucleotide-binding</keyword>
<dbReference type="InterPro" id="IPR034701">
    <property type="entry name" value="CdaA"/>
</dbReference>
<dbReference type="RefSeq" id="WP_092161277.1">
    <property type="nucleotide sequence ID" value="NZ_FNGA01000003.1"/>
</dbReference>
<dbReference type="InterPro" id="IPR036888">
    <property type="entry name" value="DNA_integrity_DisA_N_sf"/>
</dbReference>
<sequence length="248" mass="27590">MFEFLGFQISWKELLDIGLVAVVYFYVILLVRGTRAAAIIWGLFFILLVYYTSDVFGLYTLNWLLTNFLSSIFLIIIILFQRDIRKGLAQMGAGRFWRKNDFKIAVIDEICSAMDSMARRKIGALVVIQKNVPLGDIIEKGVEVDSKITKQLLINIFWPDTPLHDGAVVINSNRIVAASCILPLAQVSTQQSSIGTRHRAALGISEETDVVAIVVSEERGSISVAIGGKLTTSLDIVRLKRVLKNTLS</sequence>
<comment type="subunit">
    <text evidence="10">Probably a homodimer.</text>
</comment>
<evidence type="ECO:0000256" key="9">
    <source>
        <dbReference type="ARBA" id="ARBA00023136"/>
    </source>
</evidence>